<reference evidence="2" key="1">
    <citation type="submission" date="2021-01" db="EMBL/GenBank/DDBJ databases">
        <authorList>
            <person name="Corre E."/>
            <person name="Pelletier E."/>
            <person name="Niang G."/>
            <person name="Scheremetjew M."/>
            <person name="Finn R."/>
            <person name="Kale V."/>
            <person name="Holt S."/>
            <person name="Cochrane G."/>
            <person name="Meng A."/>
            <person name="Brown T."/>
            <person name="Cohen L."/>
        </authorList>
    </citation>
    <scope>NUCLEOTIDE SEQUENCE</scope>
    <source>
        <strain evidence="2">CCCM811</strain>
    </source>
</reference>
<feature type="region of interest" description="Disordered" evidence="1">
    <location>
        <begin position="273"/>
        <end position="312"/>
    </location>
</feature>
<feature type="compositionally biased region" description="Polar residues" evidence="1">
    <location>
        <begin position="1"/>
        <end position="16"/>
    </location>
</feature>
<feature type="compositionally biased region" description="Acidic residues" evidence="1">
    <location>
        <begin position="282"/>
        <end position="294"/>
    </location>
</feature>
<feature type="compositionally biased region" description="Basic residues" evidence="1">
    <location>
        <begin position="202"/>
        <end position="218"/>
    </location>
</feature>
<gene>
    <name evidence="2" type="ORF">LGLO00237_LOCUS26773</name>
</gene>
<name>A0A7S4DWJ8_9EUKA</name>
<evidence type="ECO:0000313" key="2">
    <source>
        <dbReference type="EMBL" id="CAE0674997.1"/>
    </source>
</evidence>
<sequence length="312" mass="35204">MDIAESSQNSQGAQKKQQVHRKTKGTLATISSSERGQLRQFILSGGDACSDQKARFLMAPSLADAQFAVIAEHGYFYDSDVIGQWMTPRGTLFGYGGPEQKQEHLRSEGYATQDMKAAFLAADGWEDPLNYFRQASPEAIDHFFRFLFKGGQGYQWGNPGKEWLTYTMTPLENVAWQKFADRASVKEAYGAKYYRRRHTTHAKTKKNMTHAKTKKASKKATSVQGQGREAAYYAVKALVQSNKDAHMCYVSAIRKGATKDQAIDFVLQRFGRCGLSPKDSDWNEDEGDEEDKDEEMEKQHARVKPRKPGTKK</sequence>
<feature type="region of interest" description="Disordered" evidence="1">
    <location>
        <begin position="1"/>
        <end position="30"/>
    </location>
</feature>
<protein>
    <submittedName>
        <fullName evidence="2">Uncharacterized protein</fullName>
    </submittedName>
</protein>
<organism evidence="2">
    <name type="scientific">Lotharella globosa</name>
    <dbReference type="NCBI Taxonomy" id="91324"/>
    <lineage>
        <taxon>Eukaryota</taxon>
        <taxon>Sar</taxon>
        <taxon>Rhizaria</taxon>
        <taxon>Cercozoa</taxon>
        <taxon>Chlorarachniophyceae</taxon>
        <taxon>Lotharella</taxon>
    </lineage>
</organism>
<feature type="compositionally biased region" description="Basic residues" evidence="1">
    <location>
        <begin position="301"/>
        <end position="312"/>
    </location>
</feature>
<accession>A0A7S4DWJ8</accession>
<feature type="region of interest" description="Disordered" evidence="1">
    <location>
        <begin position="202"/>
        <end position="223"/>
    </location>
</feature>
<dbReference type="AlphaFoldDB" id="A0A7S4DWJ8"/>
<dbReference type="EMBL" id="HBIV01037643">
    <property type="protein sequence ID" value="CAE0674997.1"/>
    <property type="molecule type" value="Transcribed_RNA"/>
</dbReference>
<proteinExistence type="predicted"/>
<evidence type="ECO:0000256" key="1">
    <source>
        <dbReference type="SAM" id="MobiDB-lite"/>
    </source>
</evidence>